<keyword evidence="4" id="KW-1185">Reference proteome</keyword>
<feature type="transmembrane region" description="Helical" evidence="2">
    <location>
        <begin position="82"/>
        <end position="98"/>
    </location>
</feature>
<evidence type="ECO:0000256" key="2">
    <source>
        <dbReference type="SAM" id="Phobius"/>
    </source>
</evidence>
<reference evidence="3" key="2">
    <citation type="journal article" date="2022" name="Microbiol. Resour. Announc.">
        <title>Whole-Genome Sequence of Entomortierella parvispora E1425, a Mucoromycotan Fungus Associated with Burkholderiaceae-Related Endosymbiotic Bacteria.</title>
        <authorList>
            <person name="Herlambang A."/>
            <person name="Guo Y."/>
            <person name="Takashima Y."/>
            <person name="Narisawa K."/>
            <person name="Ohta H."/>
            <person name="Nishizawa T."/>
        </authorList>
    </citation>
    <scope>NUCLEOTIDE SEQUENCE</scope>
    <source>
        <strain evidence="3">E1425</strain>
    </source>
</reference>
<dbReference type="Proteomes" id="UP000827284">
    <property type="component" value="Unassembled WGS sequence"/>
</dbReference>
<feature type="transmembrane region" description="Helical" evidence="2">
    <location>
        <begin position="110"/>
        <end position="127"/>
    </location>
</feature>
<feature type="transmembrane region" description="Helical" evidence="2">
    <location>
        <begin position="12"/>
        <end position="35"/>
    </location>
</feature>
<accession>A0A9P3H3E4</accession>
<keyword evidence="2" id="KW-0472">Membrane</keyword>
<feature type="region of interest" description="Disordered" evidence="1">
    <location>
        <begin position="212"/>
        <end position="248"/>
    </location>
</feature>
<keyword evidence="2" id="KW-0812">Transmembrane</keyword>
<protein>
    <submittedName>
        <fullName evidence="3">Uncharacterized protein</fullName>
    </submittedName>
</protein>
<evidence type="ECO:0000256" key="1">
    <source>
        <dbReference type="SAM" id="MobiDB-lite"/>
    </source>
</evidence>
<gene>
    <name evidence="3" type="ORF">EMPS_01742</name>
</gene>
<feature type="compositionally biased region" description="Acidic residues" evidence="1">
    <location>
        <begin position="153"/>
        <end position="164"/>
    </location>
</feature>
<keyword evidence="2" id="KW-1133">Transmembrane helix</keyword>
<evidence type="ECO:0000313" key="3">
    <source>
        <dbReference type="EMBL" id="GJJ69396.1"/>
    </source>
</evidence>
<feature type="transmembrane region" description="Helical" evidence="2">
    <location>
        <begin position="41"/>
        <end position="61"/>
    </location>
</feature>
<feature type="compositionally biased region" description="Basic and acidic residues" evidence="1">
    <location>
        <begin position="238"/>
        <end position="248"/>
    </location>
</feature>
<name>A0A9P3H3E4_9FUNG</name>
<dbReference type="AlphaFoldDB" id="A0A9P3H3E4"/>
<sequence length="325" mass="37047">MILALLQLKRLWYLIVFVSVILLIADITLSTLPSYDGHYSLIPFSLFPEIFSILIFVYSLFGRANPLLIASSSKPWKRRLRLFGNLLLIALWMMNAIVGSKSPYTSKRIFAALDCFQIVLVTVELIISRRLGQQQRQLLKQQDRREKRVENDSTLDFDASEDEEGRTTLEPAIELVRPDAVDPEVVVYSQQLLFEMHQRQLQQEYQRYLDQQHRAPGDEGSDTEQAGIEVQNQSESGNKVDEETDKEGKVEDIFQESSYKIEESADLLPNEPASSTRIHVASAPPISIVDAIVDSQESDLTTLERNPQLHLEHNPLPNTPHETSM</sequence>
<proteinExistence type="predicted"/>
<evidence type="ECO:0000313" key="4">
    <source>
        <dbReference type="Proteomes" id="UP000827284"/>
    </source>
</evidence>
<dbReference type="EMBL" id="BQFW01000002">
    <property type="protein sequence ID" value="GJJ69396.1"/>
    <property type="molecule type" value="Genomic_DNA"/>
</dbReference>
<dbReference type="OrthoDB" id="2443737at2759"/>
<feature type="compositionally biased region" description="Basic and acidic residues" evidence="1">
    <location>
        <begin position="141"/>
        <end position="151"/>
    </location>
</feature>
<organism evidence="3 4">
    <name type="scientific">Entomortierella parvispora</name>
    <dbReference type="NCBI Taxonomy" id="205924"/>
    <lineage>
        <taxon>Eukaryota</taxon>
        <taxon>Fungi</taxon>
        <taxon>Fungi incertae sedis</taxon>
        <taxon>Mucoromycota</taxon>
        <taxon>Mortierellomycotina</taxon>
        <taxon>Mortierellomycetes</taxon>
        <taxon>Mortierellales</taxon>
        <taxon>Mortierellaceae</taxon>
        <taxon>Entomortierella</taxon>
    </lineage>
</organism>
<reference evidence="3" key="1">
    <citation type="submission" date="2021-11" db="EMBL/GenBank/DDBJ databases">
        <authorList>
            <person name="Herlambang A."/>
            <person name="Guo Y."/>
            <person name="Takashima Y."/>
            <person name="Nishizawa T."/>
        </authorList>
    </citation>
    <scope>NUCLEOTIDE SEQUENCE</scope>
    <source>
        <strain evidence="3">E1425</strain>
    </source>
</reference>
<comment type="caution">
    <text evidence="3">The sequence shown here is derived from an EMBL/GenBank/DDBJ whole genome shotgun (WGS) entry which is preliminary data.</text>
</comment>
<feature type="region of interest" description="Disordered" evidence="1">
    <location>
        <begin position="299"/>
        <end position="325"/>
    </location>
</feature>
<feature type="region of interest" description="Disordered" evidence="1">
    <location>
        <begin position="141"/>
        <end position="171"/>
    </location>
</feature>